<evidence type="ECO:0000256" key="3">
    <source>
        <dbReference type="ARBA" id="ARBA00059078"/>
    </source>
</evidence>
<keyword evidence="7" id="KW-1185">Reference proteome</keyword>
<dbReference type="InterPro" id="IPR002634">
    <property type="entry name" value="BolA"/>
</dbReference>
<dbReference type="InterPro" id="IPR050961">
    <property type="entry name" value="BolA/IbaG_stress_morph_reg"/>
</dbReference>
<proteinExistence type="inferred from homology"/>
<evidence type="ECO:0000256" key="4">
    <source>
        <dbReference type="ARBA" id="ARBA00074073"/>
    </source>
</evidence>
<dbReference type="Gene3D" id="3.30.300.90">
    <property type="entry name" value="BolA-like"/>
    <property type="match status" value="1"/>
</dbReference>
<comment type="function">
    <text evidence="3">Transcriptional regulator that plays an important role in general stress response.</text>
</comment>
<dbReference type="GO" id="GO:0005829">
    <property type="term" value="C:cytosol"/>
    <property type="evidence" value="ECO:0007669"/>
    <property type="project" value="TreeGrafter"/>
</dbReference>
<name>A0A7X8TQX1_9VIBR</name>
<dbReference type="SUPFAM" id="SSF82657">
    <property type="entry name" value="BolA-like"/>
    <property type="match status" value="1"/>
</dbReference>
<dbReference type="Pfam" id="PF01722">
    <property type="entry name" value="BolA"/>
    <property type="match status" value="1"/>
</dbReference>
<evidence type="ECO:0000256" key="5">
    <source>
        <dbReference type="RuleBase" id="RU003860"/>
    </source>
</evidence>
<dbReference type="GO" id="GO:1990229">
    <property type="term" value="C:iron-sulfur cluster assembly complex"/>
    <property type="evidence" value="ECO:0007669"/>
    <property type="project" value="UniProtKB-ARBA"/>
</dbReference>
<protein>
    <recommendedName>
        <fullName evidence="4">DNA-binding transcriptional regulator BolA</fullName>
    </recommendedName>
</protein>
<evidence type="ECO:0000256" key="2">
    <source>
        <dbReference type="ARBA" id="ARBA00023016"/>
    </source>
</evidence>
<dbReference type="Proteomes" id="UP000535589">
    <property type="component" value="Unassembled WGS sequence"/>
</dbReference>
<dbReference type="RefSeq" id="WP_168836222.1">
    <property type="nucleotide sequence ID" value="NZ_JABAIK010000008.1"/>
</dbReference>
<accession>A0A7X8TQX1</accession>
<dbReference type="InterPro" id="IPR036065">
    <property type="entry name" value="BolA-like_sf"/>
</dbReference>
<sequence length="106" mass="12147">MIQEVIETKLHQTFMPTHLSVINESYMHNVPQGSESHFKVVVVSDRFEGQRLIQRHRQINQALARELERHVHALSIHTYTDSEWRVVRDGVPDSPMCMGGGKTAGQ</sequence>
<keyword evidence="2" id="KW-0346">Stress response</keyword>
<comment type="caution">
    <text evidence="6">The sequence shown here is derived from an EMBL/GenBank/DDBJ whole genome shotgun (WGS) entry which is preliminary data.</text>
</comment>
<dbReference type="EMBL" id="JABAIK010000008">
    <property type="protein sequence ID" value="NLS13125.1"/>
    <property type="molecule type" value="Genomic_DNA"/>
</dbReference>
<comment type="similarity">
    <text evidence="1 5">Belongs to the BolA/IbaG family.</text>
</comment>
<evidence type="ECO:0000313" key="6">
    <source>
        <dbReference type="EMBL" id="NLS13125.1"/>
    </source>
</evidence>
<reference evidence="6 7" key="1">
    <citation type="submission" date="2020-04" db="EMBL/GenBank/DDBJ databases">
        <title>Vibrio sp. SM6, a novel species isolated from seawater.</title>
        <authorList>
            <person name="Wang X."/>
        </authorList>
    </citation>
    <scope>NUCLEOTIDE SEQUENCE [LARGE SCALE GENOMIC DNA]</scope>
    <source>
        <strain evidence="6 7">SM6</strain>
    </source>
</reference>
<gene>
    <name evidence="6" type="primary">bolA</name>
    <name evidence="6" type="ORF">HGP28_09510</name>
</gene>
<dbReference type="PANTHER" id="PTHR46229">
    <property type="entry name" value="BOLA TRANSCRIPTION REGULATOR"/>
    <property type="match status" value="1"/>
</dbReference>
<evidence type="ECO:0000256" key="1">
    <source>
        <dbReference type="ARBA" id="ARBA00005578"/>
    </source>
</evidence>
<dbReference type="FunFam" id="3.30.300.90:FF:000001">
    <property type="entry name" value="Transcriptional regulator BolA"/>
    <property type="match status" value="1"/>
</dbReference>
<dbReference type="PIRSF" id="PIRSF003113">
    <property type="entry name" value="BolA"/>
    <property type="match status" value="1"/>
</dbReference>
<dbReference type="PANTHER" id="PTHR46229:SF2">
    <property type="entry name" value="BOLA-LIKE PROTEIN 1"/>
    <property type="match status" value="1"/>
</dbReference>
<dbReference type="AlphaFoldDB" id="A0A7X8TQX1"/>
<dbReference type="NCBIfam" id="NF008638">
    <property type="entry name" value="PRK11628.1"/>
    <property type="match status" value="1"/>
</dbReference>
<organism evidence="6 7">
    <name type="scientific">Vibrio agarilyticus</name>
    <dbReference type="NCBI Taxonomy" id="2726741"/>
    <lineage>
        <taxon>Bacteria</taxon>
        <taxon>Pseudomonadati</taxon>
        <taxon>Pseudomonadota</taxon>
        <taxon>Gammaproteobacteria</taxon>
        <taxon>Vibrionales</taxon>
        <taxon>Vibrionaceae</taxon>
        <taxon>Vibrio</taxon>
    </lineage>
</organism>
<evidence type="ECO:0000313" key="7">
    <source>
        <dbReference type="Proteomes" id="UP000535589"/>
    </source>
</evidence>
<dbReference type="GO" id="GO:0006351">
    <property type="term" value="P:DNA-templated transcription"/>
    <property type="evidence" value="ECO:0007669"/>
    <property type="project" value="TreeGrafter"/>
</dbReference>